<evidence type="ECO:0000313" key="4">
    <source>
        <dbReference type="Proteomes" id="UP000317624"/>
    </source>
</evidence>
<evidence type="ECO:0000313" key="3">
    <source>
        <dbReference type="EMBL" id="TVT41514.1"/>
    </source>
</evidence>
<dbReference type="PANTHER" id="PTHR45947">
    <property type="entry name" value="SULFOQUINOVOSYL TRANSFERASE SQD2"/>
    <property type="match status" value="1"/>
</dbReference>
<dbReference type="AlphaFoldDB" id="A0A558BYB4"/>
<keyword evidence="4" id="KW-1185">Reference proteome</keyword>
<feature type="domain" description="Glycosyltransferase subfamily 4-like N-terminal" evidence="2">
    <location>
        <begin position="15"/>
        <end position="190"/>
    </location>
</feature>
<dbReference type="RefSeq" id="WP_144846482.1">
    <property type="nucleotide sequence ID" value="NZ_VMRJ01000002.1"/>
</dbReference>
<organism evidence="3 4">
    <name type="scientific">Hymenobacter setariae</name>
    <dbReference type="NCBI Taxonomy" id="2594794"/>
    <lineage>
        <taxon>Bacteria</taxon>
        <taxon>Pseudomonadati</taxon>
        <taxon>Bacteroidota</taxon>
        <taxon>Cytophagia</taxon>
        <taxon>Cytophagales</taxon>
        <taxon>Hymenobacteraceae</taxon>
        <taxon>Hymenobacter</taxon>
    </lineage>
</organism>
<dbReference type="Pfam" id="PF13579">
    <property type="entry name" value="Glyco_trans_4_4"/>
    <property type="match status" value="1"/>
</dbReference>
<dbReference type="SUPFAM" id="SSF53756">
    <property type="entry name" value="UDP-Glycosyltransferase/glycogen phosphorylase"/>
    <property type="match status" value="1"/>
</dbReference>
<evidence type="ECO:0000259" key="1">
    <source>
        <dbReference type="Pfam" id="PF00534"/>
    </source>
</evidence>
<dbReference type="GO" id="GO:0016757">
    <property type="term" value="F:glycosyltransferase activity"/>
    <property type="evidence" value="ECO:0007669"/>
    <property type="project" value="InterPro"/>
</dbReference>
<name>A0A558BYB4_9BACT</name>
<dbReference type="InterPro" id="IPR050194">
    <property type="entry name" value="Glycosyltransferase_grp1"/>
</dbReference>
<reference evidence="3 4" key="1">
    <citation type="submission" date="2019-07" db="EMBL/GenBank/DDBJ databases">
        <title>Hymenobacter sp. straun FUR1 Genome sequencing and assembly.</title>
        <authorList>
            <person name="Chhetri G."/>
        </authorList>
    </citation>
    <scope>NUCLEOTIDE SEQUENCE [LARGE SCALE GENOMIC DNA]</scope>
    <source>
        <strain evidence="3 4">Fur1</strain>
    </source>
</reference>
<comment type="caution">
    <text evidence="3">The sequence shown here is derived from an EMBL/GenBank/DDBJ whole genome shotgun (WGS) entry which is preliminary data.</text>
</comment>
<dbReference type="InterPro" id="IPR001296">
    <property type="entry name" value="Glyco_trans_1"/>
</dbReference>
<feature type="domain" description="Glycosyl transferase family 1" evidence="1">
    <location>
        <begin position="213"/>
        <end position="362"/>
    </location>
</feature>
<dbReference type="InterPro" id="IPR028098">
    <property type="entry name" value="Glyco_trans_4-like_N"/>
</dbReference>
<dbReference type="Gene3D" id="3.40.50.2000">
    <property type="entry name" value="Glycogen Phosphorylase B"/>
    <property type="match status" value="2"/>
</dbReference>
<accession>A0A558BYB4</accession>
<proteinExistence type="predicted"/>
<dbReference type="OrthoDB" id="9810929at2"/>
<dbReference type="EMBL" id="VMRJ01000002">
    <property type="protein sequence ID" value="TVT41514.1"/>
    <property type="molecule type" value="Genomic_DNA"/>
</dbReference>
<sequence>MRVLHVVPEMDPRMGGVCQAVRTIIAGLSELAVHNEVVSLDPTDAAFLKNDPFTVHALGAGKGPWGYNPHLVPWLVSHLPQFDAVVVHGLWLFYGHAVRRAQRQLQAQRTAGQTLPKVFVMPHGMLDPYFQRASGRRLKAIRNTLYWKLLEQQLINTADALLFTCEEERRLATQPFRPYRPQRTVVVGLGVEEPPQQREAMQQALLAKCPELAGEPYLLFLSRIHEKKGVELLLQAYAAVSQQARTTASAALVASSGEAAEELAPAPKLPRLLVAGPGLDTPYGQRMQALVAGSPVLRSAVSFPGMLTGDAKWGAFYGCEAFVLPSHQENFGIAVVEALACGKPVLISDQVNIWREIEGAGGGSVRPDTAAGTHELLAHWQQLTAAAKTNFQQQARRTFEQEFAVRPAAVRFLQAIQ</sequence>
<dbReference type="PANTHER" id="PTHR45947:SF13">
    <property type="entry name" value="TRANSFERASE"/>
    <property type="match status" value="1"/>
</dbReference>
<evidence type="ECO:0000259" key="2">
    <source>
        <dbReference type="Pfam" id="PF13579"/>
    </source>
</evidence>
<keyword evidence="3" id="KW-0808">Transferase</keyword>
<dbReference type="Proteomes" id="UP000317624">
    <property type="component" value="Unassembled WGS sequence"/>
</dbReference>
<gene>
    <name evidence="3" type="ORF">FNT36_08735</name>
</gene>
<protein>
    <submittedName>
        <fullName evidence="3">Glycosyltransferase</fullName>
    </submittedName>
</protein>
<dbReference type="Pfam" id="PF00534">
    <property type="entry name" value="Glycos_transf_1"/>
    <property type="match status" value="1"/>
</dbReference>